<evidence type="ECO:0000256" key="21">
    <source>
        <dbReference type="SAM" id="MobiDB-lite"/>
    </source>
</evidence>
<dbReference type="Pfam" id="PF00641">
    <property type="entry name" value="Zn_ribbon_RanBP"/>
    <property type="match status" value="4"/>
</dbReference>
<dbReference type="SMART" id="SM00547">
    <property type="entry name" value="ZnF_RBZ"/>
    <property type="match status" value="4"/>
</dbReference>
<feature type="region of interest" description="Disordered" evidence="21">
    <location>
        <begin position="825"/>
        <end position="847"/>
    </location>
</feature>
<dbReference type="GO" id="GO:0031965">
    <property type="term" value="C:nuclear membrane"/>
    <property type="evidence" value="ECO:0007669"/>
    <property type="project" value="UniProtKB-SubCell"/>
</dbReference>
<keyword evidence="10" id="KW-0653">Protein transport</keyword>
<keyword evidence="6" id="KW-0677">Repeat</keyword>
<feature type="compositionally biased region" description="Low complexity" evidence="21">
    <location>
        <begin position="1671"/>
        <end position="1693"/>
    </location>
</feature>
<dbReference type="CTD" id="9972"/>
<feature type="region of interest" description="Disordered" evidence="21">
    <location>
        <begin position="1227"/>
        <end position="1247"/>
    </location>
</feature>
<dbReference type="FunFam" id="4.10.1060.10:FF:000001">
    <property type="entry name" value="Nuclear pore complex protein Nup153"/>
    <property type="match status" value="2"/>
</dbReference>
<feature type="region of interest" description="Disordered" evidence="21">
    <location>
        <begin position="746"/>
        <end position="773"/>
    </location>
</feature>
<evidence type="ECO:0000256" key="18">
    <source>
        <dbReference type="ARBA" id="ARBA00078197"/>
    </source>
</evidence>
<feature type="compositionally biased region" description="Polar residues" evidence="21">
    <location>
        <begin position="234"/>
        <end position="246"/>
    </location>
</feature>
<evidence type="ECO:0000313" key="25">
    <source>
        <dbReference type="RefSeq" id="XP_019891486.1"/>
    </source>
</evidence>
<dbReference type="OrthoDB" id="79830at2759"/>
<keyword evidence="23" id="KW-1185">Reference proteome</keyword>
<feature type="region of interest" description="Disordered" evidence="21">
    <location>
        <begin position="226"/>
        <end position="246"/>
    </location>
</feature>
<evidence type="ECO:0000256" key="2">
    <source>
        <dbReference type="ARBA" id="ARBA00004126"/>
    </source>
</evidence>
<evidence type="ECO:0000256" key="10">
    <source>
        <dbReference type="ARBA" id="ARBA00022927"/>
    </source>
</evidence>
<evidence type="ECO:0000256" key="8">
    <source>
        <dbReference type="ARBA" id="ARBA00022816"/>
    </source>
</evidence>
<evidence type="ECO:0000256" key="20">
    <source>
        <dbReference type="PROSITE-ProRule" id="PRU00322"/>
    </source>
</evidence>
<evidence type="ECO:0000256" key="11">
    <source>
        <dbReference type="ARBA" id="ARBA00023010"/>
    </source>
</evidence>
<feature type="compositionally biased region" description="Low complexity" evidence="21">
    <location>
        <begin position="1235"/>
        <end position="1247"/>
    </location>
</feature>
<evidence type="ECO:0000256" key="15">
    <source>
        <dbReference type="ARBA" id="ARBA00023242"/>
    </source>
</evidence>
<feature type="region of interest" description="Disordered" evidence="21">
    <location>
        <begin position="2083"/>
        <end position="2129"/>
    </location>
</feature>
<dbReference type="RefSeq" id="XP_019891486.1">
    <property type="nucleotide sequence ID" value="XM_020035927.1"/>
</dbReference>
<dbReference type="RefSeq" id="XP_019891485.1">
    <property type="nucleotide sequence ID" value="XM_020035926.1"/>
</dbReference>
<keyword evidence="15" id="KW-0539">Nucleus</keyword>
<evidence type="ECO:0000256" key="9">
    <source>
        <dbReference type="ARBA" id="ARBA00022833"/>
    </source>
</evidence>
<feature type="compositionally biased region" description="Acidic residues" evidence="21">
    <location>
        <begin position="92"/>
        <end position="130"/>
    </location>
</feature>
<evidence type="ECO:0000256" key="1">
    <source>
        <dbReference type="ARBA" id="ARBA00001947"/>
    </source>
</evidence>
<keyword evidence="13" id="KW-0906">Nuclear pore complex</keyword>
<feature type="region of interest" description="Disordered" evidence="21">
    <location>
        <begin position="2044"/>
        <end position="2070"/>
    </location>
</feature>
<keyword evidence="7 20" id="KW-0863">Zinc-finger</keyword>
<feature type="compositionally biased region" description="Low complexity" evidence="21">
    <location>
        <begin position="1609"/>
        <end position="1632"/>
    </location>
</feature>
<dbReference type="FunFam" id="4.10.1060.10:FF:000003">
    <property type="entry name" value="E3 SUMO-protein ligase RanBP2"/>
    <property type="match status" value="1"/>
</dbReference>
<dbReference type="PROSITE" id="PS01358">
    <property type="entry name" value="ZF_RANBP2_1"/>
    <property type="match status" value="4"/>
</dbReference>
<organism evidence="23 25">
    <name type="scientific">Musca domestica</name>
    <name type="common">House fly</name>
    <dbReference type="NCBI Taxonomy" id="7370"/>
    <lineage>
        <taxon>Eukaryota</taxon>
        <taxon>Metazoa</taxon>
        <taxon>Ecdysozoa</taxon>
        <taxon>Arthropoda</taxon>
        <taxon>Hexapoda</taxon>
        <taxon>Insecta</taxon>
        <taxon>Pterygota</taxon>
        <taxon>Neoptera</taxon>
        <taxon>Endopterygota</taxon>
        <taxon>Diptera</taxon>
        <taxon>Brachycera</taxon>
        <taxon>Muscomorpha</taxon>
        <taxon>Muscoidea</taxon>
        <taxon>Muscidae</taxon>
        <taxon>Musca</taxon>
    </lineage>
</organism>
<keyword evidence="9" id="KW-0862">Zinc</keyword>
<feature type="region of interest" description="Disordered" evidence="21">
    <location>
        <begin position="1263"/>
        <end position="1324"/>
    </location>
</feature>
<feature type="region of interest" description="Disordered" evidence="21">
    <location>
        <begin position="1431"/>
        <end position="1455"/>
    </location>
</feature>
<evidence type="ECO:0000256" key="5">
    <source>
        <dbReference type="ARBA" id="ARBA00022723"/>
    </source>
</evidence>
<evidence type="ECO:0000313" key="24">
    <source>
        <dbReference type="RefSeq" id="XP_019891485.1"/>
    </source>
</evidence>
<feature type="domain" description="RanBP2-type" evidence="22">
    <location>
        <begin position="1066"/>
        <end position="1096"/>
    </location>
</feature>
<feature type="compositionally biased region" description="Low complexity" evidence="21">
    <location>
        <begin position="1288"/>
        <end position="1301"/>
    </location>
</feature>
<reference evidence="24 25" key="1">
    <citation type="submission" date="2025-04" db="UniProtKB">
        <authorList>
            <consortium name="RefSeq"/>
        </authorList>
    </citation>
    <scope>IDENTIFICATION</scope>
    <source>
        <strain evidence="24 25">Aabys</strain>
    </source>
</reference>
<keyword evidence="4" id="KW-0813">Transport</keyword>
<feature type="compositionally biased region" description="Polar residues" evidence="21">
    <location>
        <begin position="1982"/>
        <end position="2032"/>
    </location>
</feature>
<evidence type="ECO:0000256" key="6">
    <source>
        <dbReference type="ARBA" id="ARBA00022737"/>
    </source>
</evidence>
<dbReference type="GO" id="GO:0005643">
    <property type="term" value="C:nuclear pore"/>
    <property type="evidence" value="ECO:0007669"/>
    <property type="project" value="UniProtKB-SubCell"/>
</dbReference>
<protein>
    <recommendedName>
        <fullName evidence="17">Nuclear pore complex protein Nup153</fullName>
    </recommendedName>
    <alternativeName>
        <fullName evidence="19">153 kDa nucleoporin</fullName>
    </alternativeName>
    <alternativeName>
        <fullName evidence="18">Nucleoporin Nup153</fullName>
    </alternativeName>
</protein>
<feature type="compositionally biased region" description="Low complexity" evidence="21">
    <location>
        <begin position="2086"/>
        <end position="2098"/>
    </location>
</feature>
<feature type="compositionally biased region" description="Polar residues" evidence="21">
    <location>
        <begin position="26"/>
        <end position="38"/>
    </location>
</feature>
<dbReference type="GO" id="GO:0017056">
    <property type="term" value="F:structural constituent of nuclear pore"/>
    <property type="evidence" value="ECO:0007669"/>
    <property type="project" value="TreeGrafter"/>
</dbReference>
<feature type="compositionally biased region" description="Low complexity" evidence="21">
    <location>
        <begin position="825"/>
        <end position="839"/>
    </location>
</feature>
<keyword evidence="14" id="KW-0472">Membrane</keyword>
<dbReference type="GeneID" id="101887623"/>
<dbReference type="SUPFAM" id="SSF90209">
    <property type="entry name" value="Ran binding protein zinc finger-like"/>
    <property type="match status" value="4"/>
</dbReference>
<keyword evidence="11" id="KW-0811">Translocation</keyword>
<feature type="region of interest" description="Disordered" evidence="21">
    <location>
        <begin position="1"/>
        <end position="205"/>
    </location>
</feature>
<dbReference type="PANTHER" id="PTHR23193">
    <property type="entry name" value="NUCLEAR PORE COMPLEX PROTEIN NUP"/>
    <property type="match status" value="1"/>
</dbReference>
<evidence type="ECO:0000256" key="4">
    <source>
        <dbReference type="ARBA" id="ARBA00022448"/>
    </source>
</evidence>
<gene>
    <name evidence="24 25" type="primary">LOC101887623</name>
</gene>
<feature type="region of interest" description="Disordered" evidence="21">
    <location>
        <begin position="1822"/>
        <end position="1860"/>
    </location>
</feature>
<feature type="region of interest" description="Disordered" evidence="21">
    <location>
        <begin position="944"/>
        <end position="966"/>
    </location>
</feature>
<evidence type="ECO:0000256" key="13">
    <source>
        <dbReference type="ARBA" id="ARBA00023132"/>
    </source>
</evidence>
<evidence type="ECO:0000256" key="3">
    <source>
        <dbReference type="ARBA" id="ARBA00004567"/>
    </source>
</evidence>
<dbReference type="Gene3D" id="4.10.1060.10">
    <property type="entry name" value="Zinc finger, RanBP2-type"/>
    <property type="match status" value="4"/>
</dbReference>
<feature type="compositionally biased region" description="Low complexity" evidence="21">
    <location>
        <begin position="1963"/>
        <end position="1979"/>
    </location>
</feature>
<dbReference type="VEuPathDB" id="VectorBase:MDOMA2_008378"/>
<feature type="region of interest" description="Disordered" evidence="21">
    <location>
        <begin position="1609"/>
        <end position="1640"/>
    </location>
</feature>
<dbReference type="InterPro" id="IPR001876">
    <property type="entry name" value="Znf_RanBP2"/>
</dbReference>
<comment type="cofactor">
    <cofactor evidence="1">
        <name>Zn(2+)</name>
        <dbReference type="ChEBI" id="CHEBI:29105"/>
    </cofactor>
</comment>
<dbReference type="GO" id="GO:0006405">
    <property type="term" value="P:RNA export from nucleus"/>
    <property type="evidence" value="ECO:0007669"/>
    <property type="project" value="TreeGrafter"/>
</dbReference>
<keyword evidence="12" id="KW-0238">DNA-binding</keyword>
<feature type="region of interest" description="Disordered" evidence="21">
    <location>
        <begin position="2307"/>
        <end position="2326"/>
    </location>
</feature>
<feature type="region of interest" description="Disordered" evidence="21">
    <location>
        <begin position="1393"/>
        <end position="1418"/>
    </location>
</feature>
<evidence type="ECO:0000313" key="23">
    <source>
        <dbReference type="Proteomes" id="UP001652621"/>
    </source>
</evidence>
<evidence type="ECO:0000256" key="14">
    <source>
        <dbReference type="ARBA" id="ARBA00023136"/>
    </source>
</evidence>
<feature type="compositionally biased region" description="Low complexity" evidence="21">
    <location>
        <begin position="418"/>
        <end position="427"/>
    </location>
</feature>
<feature type="region of interest" description="Disordered" evidence="21">
    <location>
        <begin position="980"/>
        <end position="1000"/>
    </location>
</feature>
<comment type="similarity">
    <text evidence="16">Belongs to the NUP153 family.</text>
</comment>
<dbReference type="PANTHER" id="PTHR23193:SF23">
    <property type="entry name" value="NUCLEAR PORE COMPLEX PROTEIN NUP153"/>
    <property type="match status" value="1"/>
</dbReference>
<dbReference type="GO" id="GO:0008139">
    <property type="term" value="F:nuclear localization sequence binding"/>
    <property type="evidence" value="ECO:0007669"/>
    <property type="project" value="TreeGrafter"/>
</dbReference>
<keyword evidence="5" id="KW-0479">Metal-binding</keyword>
<feature type="domain" description="RanBP2-type" evidence="22">
    <location>
        <begin position="1200"/>
        <end position="1229"/>
    </location>
</feature>
<dbReference type="GO" id="GO:0006606">
    <property type="term" value="P:protein import into nucleus"/>
    <property type="evidence" value="ECO:0007669"/>
    <property type="project" value="TreeGrafter"/>
</dbReference>
<feature type="compositionally biased region" description="Polar residues" evidence="21">
    <location>
        <begin position="61"/>
        <end position="81"/>
    </location>
</feature>
<comment type="subcellular location">
    <subcellularLocation>
        <location evidence="2">Nucleus membrane</location>
    </subcellularLocation>
    <subcellularLocation>
        <location evidence="3">Nucleus</location>
        <location evidence="3">Nuclear pore complex</location>
    </subcellularLocation>
</comment>
<feature type="region of interest" description="Disordered" evidence="21">
    <location>
        <begin position="1757"/>
        <end position="1784"/>
    </location>
</feature>
<proteinExistence type="inferred from homology"/>
<dbReference type="KEGG" id="mde:101887623"/>
<feature type="compositionally biased region" description="Basic and acidic residues" evidence="21">
    <location>
        <begin position="2099"/>
        <end position="2125"/>
    </location>
</feature>
<feature type="region of interest" description="Disordered" evidence="21">
    <location>
        <begin position="326"/>
        <end position="361"/>
    </location>
</feature>
<feature type="compositionally biased region" description="Basic and acidic residues" evidence="21">
    <location>
        <begin position="1271"/>
        <end position="1287"/>
    </location>
</feature>
<accession>A0A9J7DDS7</accession>
<feature type="compositionally biased region" description="Polar residues" evidence="21">
    <location>
        <begin position="179"/>
        <end position="196"/>
    </location>
</feature>
<evidence type="ECO:0000256" key="17">
    <source>
        <dbReference type="ARBA" id="ARBA00068609"/>
    </source>
</evidence>
<feature type="compositionally biased region" description="Low complexity" evidence="21">
    <location>
        <begin position="944"/>
        <end position="964"/>
    </location>
</feature>
<dbReference type="Proteomes" id="UP001652621">
    <property type="component" value="Unplaced"/>
</dbReference>
<feature type="compositionally biased region" description="Polar residues" evidence="21">
    <location>
        <begin position="326"/>
        <end position="339"/>
    </location>
</feature>
<dbReference type="InterPro" id="IPR036443">
    <property type="entry name" value="Znf_RanBP2_sf"/>
</dbReference>
<keyword evidence="8" id="KW-0509">mRNA transport</keyword>
<feature type="compositionally biased region" description="Polar residues" evidence="21">
    <location>
        <begin position="981"/>
        <end position="994"/>
    </location>
</feature>
<dbReference type="GO" id="GO:0003677">
    <property type="term" value="F:DNA binding"/>
    <property type="evidence" value="ECO:0007669"/>
    <property type="project" value="UniProtKB-KW"/>
</dbReference>
<dbReference type="InterPro" id="IPR026054">
    <property type="entry name" value="Nucleoporin"/>
</dbReference>
<dbReference type="GO" id="GO:0008270">
    <property type="term" value="F:zinc ion binding"/>
    <property type="evidence" value="ECO:0007669"/>
    <property type="project" value="UniProtKB-KW"/>
</dbReference>
<feature type="region of interest" description="Disordered" evidence="21">
    <location>
        <begin position="1667"/>
        <end position="1693"/>
    </location>
</feature>
<dbReference type="GO" id="GO:0051028">
    <property type="term" value="P:mRNA transport"/>
    <property type="evidence" value="ECO:0007669"/>
    <property type="project" value="UniProtKB-KW"/>
</dbReference>
<feature type="compositionally biased region" description="Low complexity" evidence="21">
    <location>
        <begin position="1758"/>
        <end position="1772"/>
    </location>
</feature>
<evidence type="ECO:0000256" key="12">
    <source>
        <dbReference type="ARBA" id="ARBA00023125"/>
    </source>
</evidence>
<feature type="region of interest" description="Disordered" evidence="21">
    <location>
        <begin position="1952"/>
        <end position="2032"/>
    </location>
</feature>
<name>A0A9J7DDS7_MUSDO</name>
<feature type="region of interest" description="Disordered" evidence="21">
    <location>
        <begin position="417"/>
        <end position="461"/>
    </location>
</feature>
<evidence type="ECO:0000256" key="19">
    <source>
        <dbReference type="ARBA" id="ARBA00079437"/>
    </source>
</evidence>
<sequence>MSEYGLDNESPPQQQQQQQFGGEATHNLSTDDPTNAADNSIIGKVKSRVSSILPNRLSKWFSPSTKGRNDELNGSISSSTGAKARRRRRFEFDDDDEFEQEEEEEEHSEADDDDGEGEEDDDDESQNSEEDYARRGGGAAAAPKSTHANLHGRQPPAKRSRLNVDVRDSPLIAPRRPLISSTPAVTSGSYSRNSIAGSGGATVGSQVSRSSYQRFTHLNLYGNQSKKEPAYDFGQQQQQRDSATPKISTDIIDLVSNPPNEADDKIISQSNVYGRSGISSRRSLNIPSSAVGSSSSSRMGAERIMATVGHLQRKSLAIEKTGDIQTSMSVPPRRTSTTIHEVRDSEEQHSKQRNDEEDEDNDVCENNLLKHNGQFNEDQCSELPHKKLRMQRRHINGGSSGPAEIPEESEAILLDTASESGESGVGEMSKMKTKERSNTTGLFNMLGSGGGGGTTRNSSRTSSFGNGLNFYSHLEGRKSLFNAAGGSQGGGHTSSISNQLNTSTLSLTSLNRRQFNASIYGSTSALSDSRLLNTFSPFYKGKTTYGGAAAYNKYTAGAGASAVRITPTLIRPTSSLSSTLSSSSTSLATNTNSLQMGEMSSTAKRILDLISDFATPLSEAKKMAGNMKANASGSQLPPQAKGRLNESDLNLSRAMRLSQVKTPYSRPAVILQPSGNANSLKAAGPLPPVKELQVPTMSQLLQMKKLQNTTERARNIARNSQASNNVDNTEYTLPVATTIGDGFAKASAAGEGEQPPPQQQQQQQQKHTNKMKNKVTATVRTTAASKDLLDEAPPPSVNLPNIAFPLMQSVPKFDITFSKATTTTTTPATTATSLASSSSGKEKQTSNQNAFITQNKTQSNSIALASTSGPLDSGAAAKKENIKPNIFASSSSGLSSTAKTNFKFSEPLVVKDVNTPTHNITPTNLNSYKFSPPLDVTMSMTPRSTTTPTINTVQQQPIKPQQPQLKSGSCLDVLSKPFTVPASSSGSESKPTEVSSSFGSQFKKSSNEWECDTCMIRNKASSTKCVACETPRKGSSTSTASTTSTFSFGSNAAASSANSFGQQFKKSSSEWECDMCMIRNKDTNSKCVACETPRKGGTSTAMPPPPPSIKNTFGDAFKPKSGNWECSTCMISNKSEANECVACQTKKPGSSSSSSSSSTSLSATNTSFKFGFSTAQTNTTLAAPLASADAGFKSLAAQQKASKWECDACMTRNDAERTKCACCDQPKPGTTDNESSTSTSSSTSSSTNKFTFGATAAAKFSFGFGPNANAPKEEELRKDTSKTDEKTTGTTTASKTNTPTPSGFQFGIKPTTTSITPIGFGGQASKKDEVDLAKTSSTQTSVSSSSNVTAVAGFKFGAAPSTTTPSDAAKKSEVSTSTSTTFATSGFSFGLKPTHNATTTTTTSSTTTNTATPAVNSPSVKFNLQPAVATSSAATSTTLPTSSSSSLTSTTATGAAGPTPTFSFGSSSAASSTTQGFSFGSLTKKAAAGDGKESKVSEGFAFKAPATSAVSSTTTTPTTGFVFGSATSAKPPATTSILTSTSSTATAASAAAPVKPMFSFGSTPAAGDTSATQKPTTATSGFGGFSFGSNNTNATTPALGGKTLFGSATGGTSAPAAASSSSSSLTSLNSSTKPAVATTNPTTNVFGSFGGSGANLGGSTASTTPTFGSLPVTANPANNNSTTVSSSASSTTNTNTPTFGSFGSGNAASANSSTTTANVFGSFGGGSKPAAPVFGSGSSGQASTTAAKPFVFGSNPGASAETANSSSSSTNTGITPAAATGASSWPKTSFVFGSSATSTPAAADAGKPSTTTSVFGTFGGSAAASSSSSSSQQQTTSIFGNPTGTTNTSPPNNPPVFGAVAAGTTQSANNSSTNLFAVNSAPAPATTNLFGAANPSGSAATPAPAFGSSPFGGSASATSGTPTFGSTAVTGSATFGGFGAAAAVNTTDIKKPEPAFNFSAQPGQQQQQQQQQQQSSSGGFNFGSNTTKPAFNFGGTTATPTFNFTGSSEANTNARSPISTTSQTKDTGTHTSCNTTVEISIKSDAPGSSVDQTHQQQQQKQQHKHSGGLCSRTELNIRNNRKQQDLKLQQQQQQPEQKQIIDIDNKNNNDDGYDDKQDNNIKDGTFEQQHGKKRYITNVASNKIQLEPLPSTSSFATNVNRYQQPQQQQHNEEQQKSTVLLNKYKLIRNARKIYPVRRPPTAVQKQHQPQEIQHQQQPQQYITMTGSHLRRNVQLINKPFNAAQSYTNASYTFPQQKPNVYRKINTVSRRIGSVDGKAQYIEKTVNNNNNNSNSINTAKQLPLFSGSSSSPQFLPHNPAPAPPHGSFSIRKVRMVTTDNEIN</sequence>
<evidence type="ECO:0000259" key="22">
    <source>
        <dbReference type="PROSITE" id="PS50199"/>
    </source>
</evidence>
<feature type="domain" description="RanBP2-type" evidence="22">
    <location>
        <begin position="1005"/>
        <end position="1034"/>
    </location>
</feature>
<feature type="compositionally biased region" description="Low complexity" evidence="21">
    <location>
        <begin position="1822"/>
        <end position="1850"/>
    </location>
</feature>
<evidence type="ECO:0000256" key="16">
    <source>
        <dbReference type="ARBA" id="ARBA00060842"/>
    </source>
</evidence>
<feature type="compositionally biased region" description="Basic and acidic residues" evidence="21">
    <location>
        <begin position="340"/>
        <end position="354"/>
    </location>
</feature>
<feature type="domain" description="RanBP2-type" evidence="22">
    <location>
        <begin position="1120"/>
        <end position="1149"/>
    </location>
</feature>
<evidence type="ECO:0000256" key="7">
    <source>
        <dbReference type="ARBA" id="ARBA00022771"/>
    </source>
</evidence>
<dbReference type="PROSITE" id="PS50199">
    <property type="entry name" value="ZF_RANBP2_2"/>
    <property type="match status" value="4"/>
</dbReference>